<keyword evidence="4" id="KW-1185">Reference proteome</keyword>
<keyword evidence="2" id="KW-0812">Transmembrane</keyword>
<reference evidence="3 4" key="1">
    <citation type="journal article" date="2019" name="Int. J. Syst. Evol. Microbiol.">
        <title>The Global Catalogue of Microorganisms (GCM) 10K type strain sequencing project: providing services to taxonomists for standard genome sequencing and annotation.</title>
        <authorList>
            <consortium name="The Broad Institute Genomics Platform"/>
            <consortium name="The Broad Institute Genome Sequencing Center for Infectious Disease"/>
            <person name="Wu L."/>
            <person name="Ma J."/>
        </authorList>
    </citation>
    <scope>NUCLEOTIDE SEQUENCE [LARGE SCALE GENOMIC DNA]</scope>
    <source>
        <strain evidence="3 4">JCM 10425</strain>
    </source>
</reference>
<feature type="compositionally biased region" description="Low complexity" evidence="1">
    <location>
        <begin position="1"/>
        <end position="23"/>
    </location>
</feature>
<evidence type="ECO:0000313" key="3">
    <source>
        <dbReference type="EMBL" id="GAA0220902.1"/>
    </source>
</evidence>
<comment type="caution">
    <text evidence="3">The sequence shown here is derived from an EMBL/GenBank/DDBJ whole genome shotgun (WGS) entry which is preliminary data.</text>
</comment>
<feature type="transmembrane region" description="Helical" evidence="2">
    <location>
        <begin position="98"/>
        <end position="122"/>
    </location>
</feature>
<feature type="compositionally biased region" description="Polar residues" evidence="1">
    <location>
        <begin position="28"/>
        <end position="37"/>
    </location>
</feature>
<dbReference type="RefSeq" id="WP_344646957.1">
    <property type="nucleotide sequence ID" value="NZ_BAAAGX010000002.1"/>
</dbReference>
<dbReference type="Proteomes" id="UP001500967">
    <property type="component" value="Unassembled WGS sequence"/>
</dbReference>
<protein>
    <submittedName>
        <fullName evidence="3">Uncharacterized protein</fullName>
    </submittedName>
</protein>
<gene>
    <name evidence="3" type="ORF">GCM10009539_02650</name>
</gene>
<keyword evidence="2" id="KW-1133">Transmembrane helix</keyword>
<evidence type="ECO:0000256" key="2">
    <source>
        <dbReference type="SAM" id="Phobius"/>
    </source>
</evidence>
<accession>A0ABN0TG66</accession>
<dbReference type="EMBL" id="BAAAGX010000002">
    <property type="protein sequence ID" value="GAA0220902.1"/>
    <property type="molecule type" value="Genomic_DNA"/>
</dbReference>
<sequence>MATDPDSTTTTARAAPRARVASPHCSLFASSAGSSPDTRCCRRRADDGRPTLTASPPVEGAELHGLLPEVSPGDYKARYAAWRTPSGLRVTGELPFSVFAPAVTYLLFVALAADAVIAIMATSPPPLNPRHRLGNRLRHERCRATR</sequence>
<feature type="region of interest" description="Disordered" evidence="1">
    <location>
        <begin position="1"/>
        <end position="59"/>
    </location>
</feature>
<organism evidence="3 4">
    <name type="scientific">Cryptosporangium japonicum</name>
    <dbReference type="NCBI Taxonomy" id="80872"/>
    <lineage>
        <taxon>Bacteria</taxon>
        <taxon>Bacillati</taxon>
        <taxon>Actinomycetota</taxon>
        <taxon>Actinomycetes</taxon>
        <taxon>Cryptosporangiales</taxon>
        <taxon>Cryptosporangiaceae</taxon>
        <taxon>Cryptosporangium</taxon>
    </lineage>
</organism>
<name>A0ABN0TG66_9ACTN</name>
<proteinExistence type="predicted"/>
<feature type="compositionally biased region" description="Basic and acidic residues" evidence="1">
    <location>
        <begin position="39"/>
        <end position="49"/>
    </location>
</feature>
<evidence type="ECO:0000256" key="1">
    <source>
        <dbReference type="SAM" id="MobiDB-lite"/>
    </source>
</evidence>
<keyword evidence="2" id="KW-0472">Membrane</keyword>
<evidence type="ECO:0000313" key="4">
    <source>
        <dbReference type="Proteomes" id="UP001500967"/>
    </source>
</evidence>